<dbReference type="GO" id="GO:0005737">
    <property type="term" value="C:cytoplasm"/>
    <property type="evidence" value="ECO:0007669"/>
    <property type="project" value="InterPro"/>
</dbReference>
<dbReference type="Gene3D" id="3.20.20.70">
    <property type="entry name" value="Aldolase class I"/>
    <property type="match status" value="1"/>
</dbReference>
<evidence type="ECO:0000313" key="10">
    <source>
        <dbReference type="RefSeq" id="XP_033456225.1"/>
    </source>
</evidence>
<evidence type="ECO:0000256" key="7">
    <source>
        <dbReference type="ARBA" id="ARBA00048791"/>
    </source>
</evidence>
<dbReference type="GO" id="GO:0004139">
    <property type="term" value="F:deoxyribose-phosphate aldolase activity"/>
    <property type="evidence" value="ECO:0007669"/>
    <property type="project" value="UniProtKB-EC"/>
</dbReference>
<dbReference type="GO" id="GO:0046386">
    <property type="term" value="P:deoxyribose phosphate catabolic process"/>
    <property type="evidence" value="ECO:0007669"/>
    <property type="project" value="UniProtKB-UniPathway"/>
</dbReference>
<dbReference type="InterPro" id="IPR013785">
    <property type="entry name" value="Aldolase_TIM"/>
</dbReference>
<comment type="similarity">
    <text evidence="1">Belongs to the DeoC/FbaB aldolase family. DeoC type 1 subfamily.</text>
</comment>
<keyword evidence="4" id="KW-0456">Lyase</keyword>
<dbReference type="GO" id="GO:0016052">
    <property type="term" value="P:carbohydrate catabolic process"/>
    <property type="evidence" value="ECO:0007669"/>
    <property type="project" value="TreeGrafter"/>
</dbReference>
<dbReference type="UniPathway" id="UPA00002">
    <property type="reaction ID" value="UER00468"/>
</dbReference>
<dbReference type="RefSeq" id="XP_033456225.1">
    <property type="nucleotide sequence ID" value="XM_033605775.1"/>
</dbReference>
<dbReference type="InterPro" id="IPR011343">
    <property type="entry name" value="DeoC"/>
</dbReference>
<dbReference type="PANTHER" id="PTHR10889:SF1">
    <property type="entry name" value="DEOXYRIBOSE-PHOSPHATE ALDOLASE"/>
    <property type="match status" value="1"/>
</dbReference>
<dbReference type="EC" id="4.1.2.4" evidence="2"/>
<dbReference type="InterPro" id="IPR002915">
    <property type="entry name" value="DeoC/FbaB/LacD_aldolase"/>
</dbReference>
<evidence type="ECO:0000256" key="2">
    <source>
        <dbReference type="ARBA" id="ARBA00012515"/>
    </source>
</evidence>
<reference evidence="10" key="2">
    <citation type="submission" date="2020-04" db="EMBL/GenBank/DDBJ databases">
        <authorList>
            <consortium name="NCBI Genome Project"/>
        </authorList>
    </citation>
    <scope>NUCLEOTIDE SEQUENCE</scope>
    <source>
        <strain evidence="10">CBS 342.82</strain>
    </source>
</reference>
<evidence type="ECO:0000256" key="8">
    <source>
        <dbReference type="SAM" id="MobiDB-lite"/>
    </source>
</evidence>
<dbReference type="CDD" id="cd00959">
    <property type="entry name" value="DeoC"/>
    <property type="match status" value="1"/>
</dbReference>
<dbReference type="InterPro" id="IPR028581">
    <property type="entry name" value="DeoC_typeI"/>
</dbReference>
<keyword evidence="9" id="KW-1185">Reference proteome</keyword>
<keyword evidence="3" id="KW-0963">Cytoplasm</keyword>
<proteinExistence type="inferred from homology"/>
<dbReference type="SUPFAM" id="SSF51569">
    <property type="entry name" value="Aldolase"/>
    <property type="match status" value="1"/>
</dbReference>
<dbReference type="Proteomes" id="UP000504637">
    <property type="component" value="Unplaced"/>
</dbReference>
<keyword evidence="5" id="KW-0704">Schiff base</keyword>
<protein>
    <recommendedName>
        <fullName evidence="2">deoxyribose-phosphate aldolase</fullName>
        <ecNumber evidence="2">4.1.2.4</ecNumber>
    </recommendedName>
    <alternativeName>
        <fullName evidence="6">2-deoxy-D-ribose 5-phosphate aldolase</fullName>
    </alternativeName>
</protein>
<evidence type="ECO:0000256" key="4">
    <source>
        <dbReference type="ARBA" id="ARBA00023239"/>
    </source>
</evidence>
<evidence type="ECO:0000256" key="1">
    <source>
        <dbReference type="ARBA" id="ARBA00010936"/>
    </source>
</evidence>
<evidence type="ECO:0000313" key="9">
    <source>
        <dbReference type="Proteomes" id="UP000504637"/>
    </source>
</evidence>
<dbReference type="GO" id="GO:0009264">
    <property type="term" value="P:deoxyribonucleotide catabolic process"/>
    <property type="evidence" value="ECO:0007669"/>
    <property type="project" value="InterPro"/>
</dbReference>
<dbReference type="GeneID" id="54363575"/>
<dbReference type="AlphaFoldDB" id="A0A6J3LV83"/>
<sequence>MAIPETNEAWQGLIDEVASKIEPHRIEPKYGFPDKKTAAFRGLIDHTLLKLDATAEQIDQLCAEAWEWEFASVCVRPNWVKRCVDNLERFSPSSPTASTSKILVASVIGFHEGDYPIDHKLKEITQATTAGAQELDIVLNYHPLLEKDYKAVHAELHALRTAAPTSTLKLILETSRLTSAQIVSASVIAGRNDFDFIKTSTGFHGEGAKVKDVGTMRACAAVLAQQDGKEKMRVKASGGIRDLSQAEAMLEAGAVRLGCSAGVQIAKEAGGEKRNLPAEFTGHGAGRQSSSGGGDY</sequence>
<accession>A0A6J3LV83</accession>
<organism evidence="10">
    <name type="scientific">Dissoconium aciculare CBS 342.82</name>
    <dbReference type="NCBI Taxonomy" id="1314786"/>
    <lineage>
        <taxon>Eukaryota</taxon>
        <taxon>Fungi</taxon>
        <taxon>Dikarya</taxon>
        <taxon>Ascomycota</taxon>
        <taxon>Pezizomycotina</taxon>
        <taxon>Dothideomycetes</taxon>
        <taxon>Dothideomycetidae</taxon>
        <taxon>Mycosphaerellales</taxon>
        <taxon>Dissoconiaceae</taxon>
        <taxon>Dissoconium</taxon>
    </lineage>
</organism>
<dbReference type="SMART" id="SM01133">
    <property type="entry name" value="DeoC"/>
    <property type="match status" value="1"/>
</dbReference>
<evidence type="ECO:0000256" key="3">
    <source>
        <dbReference type="ARBA" id="ARBA00022490"/>
    </source>
</evidence>
<name>A0A6J3LV83_9PEZI</name>
<reference evidence="10" key="1">
    <citation type="submission" date="2020-01" db="EMBL/GenBank/DDBJ databases">
        <authorList>
            <consortium name="DOE Joint Genome Institute"/>
            <person name="Haridas S."/>
            <person name="Albert R."/>
            <person name="Binder M."/>
            <person name="Bloem J."/>
            <person name="Labutti K."/>
            <person name="Salamov A."/>
            <person name="Andreopoulos B."/>
            <person name="Baker S.E."/>
            <person name="Barry K."/>
            <person name="Bills G."/>
            <person name="Bluhm B.H."/>
            <person name="Cannon C."/>
            <person name="Castanera R."/>
            <person name="Culley D.E."/>
            <person name="Daum C."/>
            <person name="Ezra D."/>
            <person name="Gonzalez J.B."/>
            <person name="Henrissat B."/>
            <person name="Kuo A."/>
            <person name="Liang C."/>
            <person name="Lipzen A."/>
            <person name="Lutzoni F."/>
            <person name="Magnuson J."/>
            <person name="Mondo S."/>
            <person name="Nolan M."/>
            <person name="Ohm R."/>
            <person name="Pangilinan J."/>
            <person name="Park H.-J."/>
            <person name="Ramirez L."/>
            <person name="Alfaro M."/>
            <person name="Sun H."/>
            <person name="Tritt A."/>
            <person name="Yoshinaga Y."/>
            <person name="Zwiers L.-H."/>
            <person name="Turgeon B.G."/>
            <person name="Goodwin S.B."/>
            <person name="Spatafora J.W."/>
            <person name="Crous P.W."/>
            <person name="Grigoriev I.V."/>
        </authorList>
    </citation>
    <scope>NUCLEOTIDE SEQUENCE</scope>
    <source>
        <strain evidence="10">CBS 342.82</strain>
    </source>
</reference>
<dbReference type="HAMAP" id="MF_00114">
    <property type="entry name" value="DeoC_type1"/>
    <property type="match status" value="1"/>
</dbReference>
<evidence type="ECO:0000256" key="6">
    <source>
        <dbReference type="ARBA" id="ARBA00032755"/>
    </source>
</evidence>
<reference evidence="10" key="3">
    <citation type="submission" date="2025-08" db="UniProtKB">
        <authorList>
            <consortium name="RefSeq"/>
        </authorList>
    </citation>
    <scope>IDENTIFICATION</scope>
    <source>
        <strain evidence="10">CBS 342.82</strain>
    </source>
</reference>
<dbReference type="NCBIfam" id="TIGR00126">
    <property type="entry name" value="deoC"/>
    <property type="match status" value="1"/>
</dbReference>
<gene>
    <name evidence="10" type="ORF">K489DRAFT_384092</name>
</gene>
<dbReference type="OrthoDB" id="70823at2759"/>
<evidence type="ECO:0000256" key="5">
    <source>
        <dbReference type="ARBA" id="ARBA00023270"/>
    </source>
</evidence>
<feature type="region of interest" description="Disordered" evidence="8">
    <location>
        <begin position="274"/>
        <end position="296"/>
    </location>
</feature>
<dbReference type="Pfam" id="PF01791">
    <property type="entry name" value="DeoC"/>
    <property type="match status" value="1"/>
</dbReference>
<dbReference type="PANTHER" id="PTHR10889">
    <property type="entry name" value="DEOXYRIBOSE-PHOSPHATE ALDOLASE"/>
    <property type="match status" value="1"/>
</dbReference>
<comment type="catalytic activity">
    <reaction evidence="7">
        <text>2-deoxy-D-ribose 5-phosphate = D-glyceraldehyde 3-phosphate + acetaldehyde</text>
        <dbReference type="Rhea" id="RHEA:12821"/>
        <dbReference type="ChEBI" id="CHEBI:15343"/>
        <dbReference type="ChEBI" id="CHEBI:59776"/>
        <dbReference type="ChEBI" id="CHEBI:62877"/>
        <dbReference type="EC" id="4.1.2.4"/>
    </reaction>
</comment>